<sequence length="66" mass="7563">MHPCDRGGESKPGLPGAKFLTKGKGSIQISTAWLPRLDPLLDTRPRHLHRYCNQHFKRDQEPSKEQ</sequence>
<dbReference type="AlphaFoldDB" id="A0A9Q1EPY0"/>
<reference evidence="2" key="1">
    <citation type="journal article" date="2023" name="Science">
        <title>Genome structures resolve the early diversification of teleost fishes.</title>
        <authorList>
            <person name="Parey E."/>
            <person name="Louis A."/>
            <person name="Montfort J."/>
            <person name="Bouchez O."/>
            <person name="Roques C."/>
            <person name="Iampietro C."/>
            <person name="Lluch J."/>
            <person name="Castinel A."/>
            <person name="Donnadieu C."/>
            <person name="Desvignes T."/>
            <person name="Floi Bucao C."/>
            <person name="Jouanno E."/>
            <person name="Wen M."/>
            <person name="Mejri S."/>
            <person name="Dirks R."/>
            <person name="Jansen H."/>
            <person name="Henkel C."/>
            <person name="Chen W.J."/>
            <person name="Zahm M."/>
            <person name="Cabau C."/>
            <person name="Klopp C."/>
            <person name="Thompson A.W."/>
            <person name="Robinson-Rechavi M."/>
            <person name="Braasch I."/>
            <person name="Lecointre G."/>
            <person name="Bobe J."/>
            <person name="Postlethwait J.H."/>
            <person name="Berthelot C."/>
            <person name="Roest Crollius H."/>
            <person name="Guiguen Y."/>
        </authorList>
    </citation>
    <scope>NUCLEOTIDE SEQUENCE</scope>
    <source>
        <strain evidence="2">WJC10195</strain>
    </source>
</reference>
<evidence type="ECO:0000313" key="3">
    <source>
        <dbReference type="Proteomes" id="UP001152622"/>
    </source>
</evidence>
<evidence type="ECO:0000256" key="1">
    <source>
        <dbReference type="SAM" id="MobiDB-lite"/>
    </source>
</evidence>
<organism evidence="2 3">
    <name type="scientific">Synaphobranchus kaupii</name>
    <name type="common">Kaup's arrowtooth eel</name>
    <dbReference type="NCBI Taxonomy" id="118154"/>
    <lineage>
        <taxon>Eukaryota</taxon>
        <taxon>Metazoa</taxon>
        <taxon>Chordata</taxon>
        <taxon>Craniata</taxon>
        <taxon>Vertebrata</taxon>
        <taxon>Euteleostomi</taxon>
        <taxon>Actinopterygii</taxon>
        <taxon>Neopterygii</taxon>
        <taxon>Teleostei</taxon>
        <taxon>Anguilliformes</taxon>
        <taxon>Synaphobranchidae</taxon>
        <taxon>Synaphobranchus</taxon>
    </lineage>
</organism>
<evidence type="ECO:0000313" key="2">
    <source>
        <dbReference type="EMBL" id="KAJ8342757.1"/>
    </source>
</evidence>
<gene>
    <name evidence="2" type="ORF">SKAU_G00326850</name>
</gene>
<comment type="caution">
    <text evidence="2">The sequence shown here is derived from an EMBL/GenBank/DDBJ whole genome shotgun (WGS) entry which is preliminary data.</text>
</comment>
<keyword evidence="3" id="KW-1185">Reference proteome</keyword>
<protein>
    <submittedName>
        <fullName evidence="2">Uncharacterized protein</fullName>
    </submittedName>
</protein>
<dbReference type="Proteomes" id="UP001152622">
    <property type="component" value="Chromosome 14"/>
</dbReference>
<feature type="region of interest" description="Disordered" evidence="1">
    <location>
        <begin position="1"/>
        <end position="21"/>
    </location>
</feature>
<proteinExistence type="predicted"/>
<dbReference type="EMBL" id="JAINUF010000014">
    <property type="protein sequence ID" value="KAJ8342757.1"/>
    <property type="molecule type" value="Genomic_DNA"/>
</dbReference>
<name>A0A9Q1EPY0_SYNKA</name>
<accession>A0A9Q1EPY0</accession>